<feature type="compositionally biased region" description="Acidic residues" evidence="1">
    <location>
        <begin position="300"/>
        <end position="309"/>
    </location>
</feature>
<dbReference type="PANTHER" id="PTHR38700">
    <property type="entry name" value="YALI0E22418P"/>
    <property type="match status" value="1"/>
</dbReference>
<dbReference type="AlphaFoldDB" id="A0A1Y2EVU3"/>
<feature type="compositionally biased region" description="Polar residues" evidence="1">
    <location>
        <begin position="198"/>
        <end position="208"/>
    </location>
</feature>
<gene>
    <name evidence="3" type="ORF">LY90DRAFT_699162</name>
</gene>
<feature type="compositionally biased region" description="Basic and acidic residues" evidence="1">
    <location>
        <begin position="60"/>
        <end position="79"/>
    </location>
</feature>
<dbReference type="InterPro" id="IPR000159">
    <property type="entry name" value="RA_dom"/>
</dbReference>
<feature type="compositionally biased region" description="Polar residues" evidence="1">
    <location>
        <begin position="671"/>
        <end position="686"/>
    </location>
</feature>
<keyword evidence="4" id="KW-1185">Reference proteome</keyword>
<comment type="caution">
    <text evidence="3">The sequence shown here is derived from an EMBL/GenBank/DDBJ whole genome shotgun (WGS) entry which is preliminary data.</text>
</comment>
<dbReference type="PROSITE" id="PS50003">
    <property type="entry name" value="PH_DOMAIN"/>
    <property type="match status" value="1"/>
</dbReference>
<evidence type="ECO:0000259" key="2">
    <source>
        <dbReference type="PROSITE" id="PS50003"/>
    </source>
</evidence>
<feature type="compositionally biased region" description="Polar residues" evidence="1">
    <location>
        <begin position="765"/>
        <end position="789"/>
    </location>
</feature>
<protein>
    <recommendedName>
        <fullName evidence="2">PH domain-containing protein</fullName>
    </recommendedName>
</protein>
<dbReference type="EMBL" id="MCOG01000027">
    <property type="protein sequence ID" value="ORY74945.1"/>
    <property type="molecule type" value="Genomic_DNA"/>
</dbReference>
<dbReference type="STRING" id="1754190.A0A1Y2EVU3"/>
<dbReference type="SUPFAM" id="SSF54236">
    <property type="entry name" value="Ubiquitin-like"/>
    <property type="match status" value="1"/>
</dbReference>
<reference evidence="3 4" key="1">
    <citation type="submission" date="2016-08" db="EMBL/GenBank/DDBJ databases">
        <title>A Parts List for Fungal Cellulosomes Revealed by Comparative Genomics.</title>
        <authorList>
            <consortium name="DOE Joint Genome Institute"/>
            <person name="Haitjema C.H."/>
            <person name="Gilmore S.P."/>
            <person name="Henske J.K."/>
            <person name="Solomon K.V."/>
            <person name="De Groot R."/>
            <person name="Kuo A."/>
            <person name="Mondo S.J."/>
            <person name="Salamov A.A."/>
            <person name="Labutti K."/>
            <person name="Zhao Z."/>
            <person name="Chiniquy J."/>
            <person name="Barry K."/>
            <person name="Brewer H.M."/>
            <person name="Purvine S.O."/>
            <person name="Wright A.T."/>
            <person name="Boxma B."/>
            <person name="Van Alen T."/>
            <person name="Hackstein J.H."/>
            <person name="Baker S.E."/>
            <person name="Grigoriev I.V."/>
            <person name="O'Malley M.A."/>
        </authorList>
    </citation>
    <scope>NUCLEOTIDE SEQUENCE [LARGE SCALE GENOMIC DNA]</scope>
    <source>
        <strain evidence="3 4">G1</strain>
    </source>
</reference>
<dbReference type="Gene3D" id="3.10.20.90">
    <property type="entry name" value="Phosphatidylinositol 3-kinase Catalytic Subunit, Chain A, domain 1"/>
    <property type="match status" value="1"/>
</dbReference>
<name>A0A1Y2EVU3_9FUNG</name>
<dbReference type="InterPro" id="IPR029071">
    <property type="entry name" value="Ubiquitin-like_domsf"/>
</dbReference>
<feature type="region of interest" description="Disordered" evidence="1">
    <location>
        <begin position="665"/>
        <end position="686"/>
    </location>
</feature>
<accession>A0A1Y2EVU3</accession>
<feature type="domain" description="PH" evidence="2">
    <location>
        <begin position="552"/>
        <end position="658"/>
    </location>
</feature>
<feature type="compositionally biased region" description="Basic and acidic residues" evidence="1">
    <location>
        <begin position="91"/>
        <end position="111"/>
    </location>
</feature>
<feature type="compositionally biased region" description="Polar residues" evidence="1">
    <location>
        <begin position="436"/>
        <end position="454"/>
    </location>
</feature>
<sequence length="833" mass="95775">MSNLNLDSILKELSNMKFEENSSNSSNNSRPPRKSSIEHSKKQSRLTTNFNNLLDELEETKEYLEKDNSINREPPIDRIGRRKYSASSNNSRHDYNRSRSRSRSEVDRWRENSPNSRPHSPVEKKKFPSRISSMNPSNKMKLNTSQYRSRENSKSSSRVQSVNIPEKPSPVNQNFEFDDDNMGSLPSSYRDDYEHMMNNYSKNTSPNIKTRKDESISPPLRTQRISSKPSSKYNSPKASPDPYSKSYNSNNDVSPYYEKKSISKKKSYKNRSSDDESEEEDEINDYRNTHKSRKSKYNDNDNDDDDDIFLYENDADNRHSRKTSPVHAHSNRAYSEDDFDEDESDITLSESTDSFMSSEEESSYEERNSESEIDDDDVPLQSAKIKSTGIRGRNRHYKKFNTVETSSNKEEKSPKRNSKSLKSTSSIKKEKKKRAPSNSSRNTPIAPLSSNSLRSPKENYYEETARENFLARSKKDFTTDYAEASLKKITTRIYIGDASVYESVMLTSAMPASEVIKDLIRRRNIPDTPDWTLFELCNDFGVGKYIIAVGRFPSIRGKIYMETKPGKYNKKQFELRPNGLYYYKKKSSPETLLVNLNSYDVYTLLVQMPNAPTEFAFAIKSTDPIHFFEDKKKYIYYLYTTDINSLFDWVMSIRQGKTEKYVLEQHEKESNSPNVVTRSPTGLIQKQQTYRTQPTLLEEKQRIKSAEIQKIKKHAKEGNGPLVQIDQLKTKSSSRNKSIRKSTGGLPSASRSRKDKGGPLINLDGAQTSSSIRKGSQSAVQTPLSSSSRRGPKPLVDISDAKNCHYCGCSENKYDPWKQNVCANCHHDHRAYQ</sequence>
<feature type="compositionally biased region" description="Polar residues" evidence="1">
    <location>
        <begin position="130"/>
        <end position="147"/>
    </location>
</feature>
<feature type="compositionally biased region" description="Acidic residues" evidence="1">
    <location>
        <begin position="336"/>
        <end position="345"/>
    </location>
</feature>
<evidence type="ECO:0000313" key="3">
    <source>
        <dbReference type="EMBL" id="ORY74945.1"/>
    </source>
</evidence>
<dbReference type="SMART" id="SM00233">
    <property type="entry name" value="PH"/>
    <property type="match status" value="1"/>
</dbReference>
<dbReference type="OrthoDB" id="2163558at2759"/>
<evidence type="ECO:0000313" key="4">
    <source>
        <dbReference type="Proteomes" id="UP000193920"/>
    </source>
</evidence>
<dbReference type="Pfam" id="PF00788">
    <property type="entry name" value="RA"/>
    <property type="match status" value="1"/>
</dbReference>
<dbReference type="Proteomes" id="UP000193920">
    <property type="component" value="Unassembled WGS sequence"/>
</dbReference>
<feature type="region of interest" description="Disordered" evidence="1">
    <location>
        <begin position="712"/>
        <end position="795"/>
    </location>
</feature>
<dbReference type="SUPFAM" id="SSF50729">
    <property type="entry name" value="PH domain-like"/>
    <property type="match status" value="1"/>
</dbReference>
<evidence type="ECO:0000256" key="1">
    <source>
        <dbReference type="SAM" id="MobiDB-lite"/>
    </source>
</evidence>
<feature type="compositionally biased region" description="Low complexity" evidence="1">
    <location>
        <begin position="226"/>
        <end position="240"/>
    </location>
</feature>
<feature type="compositionally biased region" description="Polar residues" evidence="1">
    <location>
        <begin position="154"/>
        <end position="163"/>
    </location>
</feature>
<feature type="compositionally biased region" description="Low complexity" evidence="1">
    <location>
        <begin position="21"/>
        <end position="30"/>
    </location>
</feature>
<dbReference type="PANTHER" id="PTHR38700:SF1">
    <property type="entry name" value="PH DOMAIN-CONTAINING PROTEIN"/>
    <property type="match status" value="1"/>
</dbReference>
<dbReference type="InterPro" id="IPR001849">
    <property type="entry name" value="PH_domain"/>
</dbReference>
<dbReference type="Gene3D" id="2.30.29.30">
    <property type="entry name" value="Pleckstrin-homology domain (PH domain)/Phosphotyrosine-binding domain (PTB)"/>
    <property type="match status" value="1"/>
</dbReference>
<organism evidence="3 4">
    <name type="scientific">Neocallimastix californiae</name>
    <dbReference type="NCBI Taxonomy" id="1754190"/>
    <lineage>
        <taxon>Eukaryota</taxon>
        <taxon>Fungi</taxon>
        <taxon>Fungi incertae sedis</taxon>
        <taxon>Chytridiomycota</taxon>
        <taxon>Chytridiomycota incertae sedis</taxon>
        <taxon>Neocallimastigomycetes</taxon>
        <taxon>Neocallimastigales</taxon>
        <taxon>Neocallimastigaceae</taxon>
        <taxon>Neocallimastix</taxon>
    </lineage>
</organism>
<dbReference type="InterPro" id="IPR011993">
    <property type="entry name" value="PH-like_dom_sf"/>
</dbReference>
<feature type="region of interest" description="Disordered" evidence="1">
    <location>
        <begin position="15"/>
        <end position="458"/>
    </location>
</feature>
<proteinExistence type="predicted"/>